<dbReference type="SUPFAM" id="SSF53067">
    <property type="entry name" value="Actin-like ATPase domain"/>
    <property type="match status" value="1"/>
</dbReference>
<keyword evidence="1" id="KW-0547">Nucleotide-binding</keyword>
<proteinExistence type="inferred from homology"/>
<gene>
    <name evidence="1" type="primary">anmK</name>
    <name evidence="2" type="ORF">Ga0123461_0372</name>
</gene>
<dbReference type="PANTHER" id="PTHR30605">
    <property type="entry name" value="ANHYDRO-N-ACETYLMURAMIC ACID KINASE"/>
    <property type="match status" value="1"/>
</dbReference>
<dbReference type="Proteomes" id="UP000231701">
    <property type="component" value="Chromosome"/>
</dbReference>
<dbReference type="GO" id="GO:0006040">
    <property type="term" value="P:amino sugar metabolic process"/>
    <property type="evidence" value="ECO:0007669"/>
    <property type="project" value="InterPro"/>
</dbReference>
<dbReference type="NCBIfam" id="NF007148">
    <property type="entry name" value="PRK09585.3-2"/>
    <property type="match status" value="1"/>
</dbReference>
<keyword evidence="1" id="KW-0067">ATP-binding</keyword>
<dbReference type="GO" id="GO:0005524">
    <property type="term" value="F:ATP binding"/>
    <property type="evidence" value="ECO:0007669"/>
    <property type="project" value="UniProtKB-UniRule"/>
</dbReference>
<reference evidence="2 3" key="1">
    <citation type="submission" date="2016-12" db="EMBL/GenBank/DDBJ databases">
        <title>Isolation and genomic insights into novel planktonic Zetaproteobacteria from stratified waters of the Chesapeake Bay.</title>
        <authorList>
            <person name="McAllister S.M."/>
            <person name="Kato S."/>
            <person name="Chan C.S."/>
            <person name="Chiu B.K."/>
            <person name="Field E.K."/>
        </authorList>
    </citation>
    <scope>NUCLEOTIDE SEQUENCE [LARGE SCALE GENOMIC DNA]</scope>
    <source>
        <strain evidence="2 3">CP-5</strain>
    </source>
</reference>
<name>A0A2K8L1L1_MARES</name>
<dbReference type="GO" id="GO:0016301">
    <property type="term" value="F:kinase activity"/>
    <property type="evidence" value="ECO:0007669"/>
    <property type="project" value="UniProtKB-KW"/>
</dbReference>
<dbReference type="GO" id="GO:0016773">
    <property type="term" value="F:phosphotransferase activity, alcohol group as acceptor"/>
    <property type="evidence" value="ECO:0007669"/>
    <property type="project" value="UniProtKB-UniRule"/>
</dbReference>
<comment type="pathway">
    <text evidence="1">Amino-sugar metabolism; 1,6-anhydro-N-acetylmuramate degradation.</text>
</comment>
<dbReference type="CDD" id="cd24050">
    <property type="entry name" value="ASKHA_NBD_ANMK"/>
    <property type="match status" value="1"/>
</dbReference>
<dbReference type="OrthoDB" id="9763949at2"/>
<accession>A0A2K8L1L1</accession>
<comment type="similarity">
    <text evidence="1">Belongs to the anhydro-N-acetylmuramic acid kinase family.</text>
</comment>
<keyword evidence="1 2" id="KW-0418">Kinase</keyword>
<dbReference type="GO" id="GO:0009254">
    <property type="term" value="P:peptidoglycan turnover"/>
    <property type="evidence" value="ECO:0007669"/>
    <property type="project" value="UniProtKB-UniRule"/>
</dbReference>
<dbReference type="PANTHER" id="PTHR30605:SF0">
    <property type="entry name" value="ANHYDRO-N-ACETYLMURAMIC ACID KINASE"/>
    <property type="match status" value="1"/>
</dbReference>
<dbReference type="InterPro" id="IPR043129">
    <property type="entry name" value="ATPase_NBD"/>
</dbReference>
<dbReference type="Pfam" id="PF03702">
    <property type="entry name" value="AnmK"/>
    <property type="match status" value="1"/>
</dbReference>
<dbReference type="EMBL" id="CP018799">
    <property type="protein sequence ID" value="ATX78824.1"/>
    <property type="molecule type" value="Genomic_DNA"/>
</dbReference>
<dbReference type="AlphaFoldDB" id="A0A2K8L1L1"/>
<protein>
    <recommendedName>
        <fullName evidence="1">Anhydro-N-acetylmuramic acid kinase</fullName>
        <ecNumber evidence="1">2.7.1.170</ecNumber>
    </recommendedName>
    <alternativeName>
        <fullName evidence="1">AnhMurNAc kinase</fullName>
    </alternativeName>
</protein>
<organism evidence="2 3">
    <name type="scientific">Mariprofundus aestuarium</name>
    <dbReference type="NCBI Taxonomy" id="1921086"/>
    <lineage>
        <taxon>Bacteria</taxon>
        <taxon>Pseudomonadati</taxon>
        <taxon>Pseudomonadota</taxon>
        <taxon>Candidatius Mariprofundia</taxon>
        <taxon>Mariprofundales</taxon>
        <taxon>Mariprofundaceae</taxon>
        <taxon>Mariprofundus</taxon>
    </lineage>
</organism>
<dbReference type="GO" id="GO:0097175">
    <property type="term" value="P:1,6-anhydro-N-acetyl-beta-muramic acid catabolic process"/>
    <property type="evidence" value="ECO:0007669"/>
    <property type="project" value="UniProtKB-UniRule"/>
</dbReference>
<dbReference type="UniPathway" id="UPA00544"/>
<comment type="function">
    <text evidence="1">Catalyzes the specific phosphorylation of 1,6-anhydro-N-acetylmuramic acid (anhMurNAc) with the simultaneous cleavage of the 1,6-anhydro ring, generating MurNAc-6-P. Is required for the utilization of anhMurNAc either imported from the medium or derived from its own cell wall murein, and thus plays a role in cell wall recycling.</text>
</comment>
<dbReference type="KEGG" id="maes:Ga0123461_0372"/>
<comment type="pathway">
    <text evidence="1">Cell wall biogenesis; peptidoglycan recycling.</text>
</comment>
<evidence type="ECO:0000313" key="2">
    <source>
        <dbReference type="EMBL" id="ATX78824.1"/>
    </source>
</evidence>
<keyword evidence="1" id="KW-0119">Carbohydrate metabolism</keyword>
<dbReference type="NCBIfam" id="NF007139">
    <property type="entry name" value="PRK09585.1-3"/>
    <property type="match status" value="1"/>
</dbReference>
<dbReference type="RefSeq" id="WP_100276788.1">
    <property type="nucleotide sequence ID" value="NZ_CP018799.1"/>
</dbReference>
<sequence length="389" mass="41690">MGPDYQLFIGIMSGTSADGIDIAIARMDNQPGSRMALIHFSEYPMPNKMRDPILRLAAPGLNEIERMGELDRALGQAYAEAVLAAIHGAGLKTEAVAAIGCHGQTIRHQPKADYPFTIQIGCAATLAEHTGITTISDFRSRDIAAGGEGAPLVPFSHRHLFAKKKKDSAVLNIGGISNVTWLGKNGSTTGFDTGPGNMVMDALMLEISDGRNGFDNNGELAASGLVSKALLEKLMAHPFLKRTPPKSTGREQFGQEVVDLILHWPELSDADRMATACQFTADSICESLRFMESEPASWYICGGGVRNGHLMSLLQMQLAPAKVATTDAEDIPPQAVEALSFAILARQTLMGQPNTLCEVTGATHAVCGGQITPGNNWQELLQIIPAWIR</sequence>
<evidence type="ECO:0000256" key="1">
    <source>
        <dbReference type="HAMAP-Rule" id="MF_01270"/>
    </source>
</evidence>
<dbReference type="EC" id="2.7.1.170" evidence="1"/>
<feature type="binding site" evidence="1">
    <location>
        <begin position="14"/>
        <end position="21"/>
    </location>
    <ligand>
        <name>ATP</name>
        <dbReference type="ChEBI" id="CHEBI:30616"/>
    </ligand>
</feature>
<dbReference type="UniPathway" id="UPA00343"/>
<dbReference type="HAMAP" id="MF_01270">
    <property type="entry name" value="AnhMurNAc_kinase"/>
    <property type="match status" value="1"/>
</dbReference>
<dbReference type="Gene3D" id="3.30.420.40">
    <property type="match status" value="2"/>
</dbReference>
<dbReference type="InterPro" id="IPR005338">
    <property type="entry name" value="Anhydro_N_Ac-Mur_kinase"/>
</dbReference>
<comment type="catalytic activity">
    <reaction evidence="1">
        <text>1,6-anhydro-N-acetyl-beta-muramate + ATP + H2O = N-acetyl-D-muramate 6-phosphate + ADP + H(+)</text>
        <dbReference type="Rhea" id="RHEA:24952"/>
        <dbReference type="ChEBI" id="CHEBI:15377"/>
        <dbReference type="ChEBI" id="CHEBI:15378"/>
        <dbReference type="ChEBI" id="CHEBI:30616"/>
        <dbReference type="ChEBI" id="CHEBI:58690"/>
        <dbReference type="ChEBI" id="CHEBI:58722"/>
        <dbReference type="ChEBI" id="CHEBI:456216"/>
        <dbReference type="EC" id="2.7.1.170"/>
    </reaction>
</comment>
<keyword evidence="1 2" id="KW-0808">Transferase</keyword>
<keyword evidence="3" id="KW-1185">Reference proteome</keyword>
<evidence type="ECO:0000313" key="3">
    <source>
        <dbReference type="Proteomes" id="UP000231701"/>
    </source>
</evidence>